<evidence type="ECO:0000313" key="3">
    <source>
        <dbReference type="Proteomes" id="UP000505210"/>
    </source>
</evidence>
<gene>
    <name evidence="2" type="ORF">HPC62_16605</name>
</gene>
<dbReference type="AlphaFoldDB" id="A0A6M8BFJ2"/>
<organism evidence="2 3">
    <name type="scientific">Thermoleptolyngbya sichuanensis A183</name>
    <dbReference type="NCBI Taxonomy" id="2737172"/>
    <lineage>
        <taxon>Bacteria</taxon>
        <taxon>Bacillati</taxon>
        <taxon>Cyanobacteriota</taxon>
        <taxon>Cyanophyceae</taxon>
        <taxon>Oculatellales</taxon>
        <taxon>Oculatellaceae</taxon>
        <taxon>Thermoleptolyngbya</taxon>
        <taxon>Thermoleptolyngbya sichuanensis</taxon>
    </lineage>
</organism>
<evidence type="ECO:0000256" key="1">
    <source>
        <dbReference type="SAM" id="MobiDB-lite"/>
    </source>
</evidence>
<name>A0A6M8BFJ2_9CYAN</name>
<proteinExistence type="predicted"/>
<protein>
    <submittedName>
        <fullName evidence="2">DUF4278 domain-containing protein</fullName>
    </submittedName>
</protein>
<dbReference type="Proteomes" id="UP000505210">
    <property type="component" value="Chromosome"/>
</dbReference>
<feature type="compositionally biased region" description="Basic and acidic residues" evidence="1">
    <location>
        <begin position="1"/>
        <end position="11"/>
    </location>
</feature>
<reference evidence="2 3" key="1">
    <citation type="submission" date="2020-05" db="EMBL/GenBank/DDBJ databases">
        <title>Complete genome sequence of of a novel Thermoleptolyngbya strain isolated from hot springs of Ganzi, Sichuan China.</title>
        <authorList>
            <person name="Tang J."/>
            <person name="Daroch M."/>
            <person name="Li L."/>
            <person name="Waleron K."/>
            <person name="Waleron M."/>
            <person name="Waleron M."/>
        </authorList>
    </citation>
    <scope>NUCLEOTIDE SEQUENCE [LARGE SCALE GENOMIC DNA]</scope>
    <source>
        <strain evidence="2 3">PKUAC-SCTA183</strain>
    </source>
</reference>
<evidence type="ECO:0000313" key="2">
    <source>
        <dbReference type="EMBL" id="QKD83607.1"/>
    </source>
</evidence>
<dbReference type="KEGG" id="theu:HPC62_16605"/>
<sequence>MRLTYRGHDYEQEPVPPMQMRDSGSVGLYRGRELHFSYPRHVPVPQPVNRLQYRGVAYQTTETGEVNSMGRVVRPAAHPQAHHAIAHAHARLIDQQELAKVHHQYLMERLQRRLEVARAKGDDTLVRQLEQEQHQLV</sequence>
<feature type="region of interest" description="Disordered" evidence="1">
    <location>
        <begin position="1"/>
        <end position="22"/>
    </location>
</feature>
<dbReference type="RefSeq" id="WP_172357492.1">
    <property type="nucleotide sequence ID" value="NZ_CP053661.1"/>
</dbReference>
<dbReference type="EMBL" id="CP053661">
    <property type="protein sequence ID" value="QKD83607.1"/>
    <property type="molecule type" value="Genomic_DNA"/>
</dbReference>
<keyword evidence="3" id="KW-1185">Reference proteome</keyword>
<accession>A0A6M8BFJ2</accession>
<dbReference type="InterPro" id="IPR025458">
    <property type="entry name" value="DUF4278"/>
</dbReference>
<dbReference type="Pfam" id="PF14105">
    <property type="entry name" value="DUF4278"/>
    <property type="match status" value="1"/>
</dbReference>